<organism evidence="1 2">
    <name type="scientific">Roseomonas alba</name>
    <dbReference type="NCBI Taxonomy" id="2846776"/>
    <lineage>
        <taxon>Bacteria</taxon>
        <taxon>Pseudomonadati</taxon>
        <taxon>Pseudomonadota</taxon>
        <taxon>Alphaproteobacteria</taxon>
        <taxon>Acetobacterales</taxon>
        <taxon>Roseomonadaceae</taxon>
        <taxon>Roseomonas</taxon>
    </lineage>
</organism>
<evidence type="ECO:0000313" key="1">
    <source>
        <dbReference type="EMBL" id="MBW6398617.1"/>
    </source>
</evidence>
<accession>A0ABS7A8K2</accession>
<keyword evidence="2" id="KW-1185">Reference proteome</keyword>
<comment type="caution">
    <text evidence="1">The sequence shown here is derived from an EMBL/GenBank/DDBJ whole genome shotgun (WGS) entry which is preliminary data.</text>
</comment>
<reference evidence="1 2" key="1">
    <citation type="submission" date="2021-07" db="EMBL/GenBank/DDBJ databases">
        <authorList>
            <person name="So Y."/>
        </authorList>
    </citation>
    <scope>NUCLEOTIDE SEQUENCE [LARGE SCALE GENOMIC DNA]</scope>
    <source>
        <strain evidence="1 2">HJA6</strain>
    </source>
</reference>
<dbReference type="EMBL" id="JAHYBZ010000004">
    <property type="protein sequence ID" value="MBW6398617.1"/>
    <property type="molecule type" value="Genomic_DNA"/>
</dbReference>
<evidence type="ECO:0000313" key="2">
    <source>
        <dbReference type="Proteomes" id="UP001196565"/>
    </source>
</evidence>
<name>A0ABS7A8K2_9PROT</name>
<dbReference type="Proteomes" id="UP001196565">
    <property type="component" value="Unassembled WGS sequence"/>
</dbReference>
<protein>
    <recommendedName>
        <fullName evidence="3">AraC family transcriptional regulator</fullName>
    </recommendedName>
</protein>
<evidence type="ECO:0008006" key="3">
    <source>
        <dbReference type="Google" id="ProtNLM"/>
    </source>
</evidence>
<gene>
    <name evidence="1" type="ORF">KPL78_12200</name>
</gene>
<dbReference type="RefSeq" id="WP_219763236.1">
    <property type="nucleotide sequence ID" value="NZ_JAHYBZ010000004.1"/>
</dbReference>
<sequence>MTRILDLPWRAAPQGVVATILAPGAGAVAITAEGWADATAAHLLPDRRAFVALPGAAFLAVETVPGVSITIAAPAAPHRARAVFQPRFAASPALALLAPRAIRAPLRRPAYALAAGQARIDAALAAQALDTALGVAAEMLLAARDAPETHQAVAALLVHCARHPLARSPALGAFVAALTE</sequence>
<proteinExistence type="predicted"/>